<reference evidence="1 2" key="1">
    <citation type="submission" date="2018-06" db="EMBL/GenBank/DDBJ databases">
        <title>Lujinxingia sediminis gen. nov. sp. nov., a new facultative anaerobic member of the class Deltaproteobacteria, and proposal of Lujinxingaceae fam. nov.</title>
        <authorList>
            <person name="Guo L.-Y."/>
            <person name="Li C.-M."/>
            <person name="Wang S."/>
            <person name="Du Z.-J."/>
        </authorList>
    </citation>
    <scope>NUCLEOTIDE SEQUENCE [LARGE SCALE GENOMIC DNA]</scope>
    <source>
        <strain evidence="1 2">FA350</strain>
    </source>
</reference>
<dbReference type="Gene3D" id="3.40.50.880">
    <property type="match status" value="1"/>
</dbReference>
<dbReference type="AlphaFoldDB" id="A0A2Z4FHX6"/>
<dbReference type="InterPro" id="IPR029062">
    <property type="entry name" value="Class_I_gatase-like"/>
</dbReference>
<dbReference type="PROSITE" id="PS51257">
    <property type="entry name" value="PROKAR_LIPOPROTEIN"/>
    <property type="match status" value="1"/>
</dbReference>
<dbReference type="KEGG" id="bsed:DN745_03105"/>
<evidence type="ECO:0000313" key="1">
    <source>
        <dbReference type="EMBL" id="AWV88385.1"/>
    </source>
</evidence>
<sequence length="562" mass="63379">MNYRLRRLSRGLLIVLLGLSLVGCGIFDEESYAPPEGDGPWILVDLYHTRLQNHEDYRLGKWDYNYQGVYGFYRAFEHLIDHGYKVRSIRDMPLSAERLKGFDILFINLVDSKRPNFSQQEYAAIQQWVREGGGLFVIGDHTNVYRSSERINPLLAPMGMEMGYHTTVDEPPEYAVNGKAWLMLWDFDPHFVTRGVDMISPQTGGPILGEHGVAWTSKQSYGDYWDETDTGGFYGNWRFDGDESIEPRGPLAMVSAADYGDGRVVVVGDQNIFGDAWLYFADNFDLMMNSFQWLAGRDGEAPLRAARPSGYNIGLDMSRNEFNLGGGKAEDFYPFYVNFNRDHLVTARARLGVDTDDEALFIMNPTMAYDAAAIRRIRSFFKQGKTVVLSFEADAISPATIALLAELAPDFSLRVGDEDLEFVTTPEGELTDLDIAKIAGSHPIESEVLEVKGLKLSMMRRPAQNPSGDLPPYLLDISSTWGSSFVSAMASTSGAPESNGIKRVEIARRKKIDNGELVVFLQDGFFRNRTLGHSEVTPPTEQNRDAIEFQYRLIDYLKMQRR</sequence>
<evidence type="ECO:0000313" key="2">
    <source>
        <dbReference type="Proteomes" id="UP000249799"/>
    </source>
</evidence>
<evidence type="ECO:0008006" key="3">
    <source>
        <dbReference type="Google" id="ProtNLM"/>
    </source>
</evidence>
<dbReference type="Proteomes" id="UP000249799">
    <property type="component" value="Chromosome"/>
</dbReference>
<gene>
    <name evidence="1" type="ORF">DN745_03105</name>
</gene>
<dbReference type="OrthoDB" id="501439at2"/>
<proteinExistence type="predicted"/>
<name>A0A2Z4FHX6_9DELT</name>
<accession>A0A2Z4FHX6</accession>
<dbReference type="RefSeq" id="WP_111332078.1">
    <property type="nucleotide sequence ID" value="NZ_CP030032.1"/>
</dbReference>
<dbReference type="SUPFAM" id="SSF52317">
    <property type="entry name" value="Class I glutamine amidotransferase-like"/>
    <property type="match status" value="1"/>
</dbReference>
<keyword evidence="2" id="KW-1185">Reference proteome</keyword>
<dbReference type="EMBL" id="CP030032">
    <property type="protein sequence ID" value="AWV88385.1"/>
    <property type="molecule type" value="Genomic_DNA"/>
</dbReference>
<organism evidence="1 2">
    <name type="scientific">Bradymonas sediminis</name>
    <dbReference type="NCBI Taxonomy" id="1548548"/>
    <lineage>
        <taxon>Bacteria</taxon>
        <taxon>Deltaproteobacteria</taxon>
        <taxon>Bradymonadales</taxon>
        <taxon>Bradymonadaceae</taxon>
        <taxon>Bradymonas</taxon>
    </lineage>
</organism>
<protein>
    <recommendedName>
        <fullName evidence="3">ThuA-like domain-containing protein</fullName>
    </recommendedName>
</protein>